<name>A0A9X0W6Z2_9GAMM</name>
<accession>A0A9X0W6Z2</accession>
<dbReference type="EMBL" id="NRRY01000006">
    <property type="protein sequence ID" value="MBK1617976.1"/>
    <property type="molecule type" value="Genomic_DNA"/>
</dbReference>
<gene>
    <name evidence="1" type="ORF">CKO42_05805</name>
</gene>
<protein>
    <submittedName>
        <fullName evidence="1">Uncharacterized protein</fullName>
    </submittedName>
</protein>
<evidence type="ECO:0000313" key="2">
    <source>
        <dbReference type="Proteomes" id="UP001138768"/>
    </source>
</evidence>
<keyword evidence="2" id="KW-1185">Reference proteome</keyword>
<organism evidence="1 2">
    <name type="scientific">Lamprobacter modestohalophilus</name>
    <dbReference type="NCBI Taxonomy" id="1064514"/>
    <lineage>
        <taxon>Bacteria</taxon>
        <taxon>Pseudomonadati</taxon>
        <taxon>Pseudomonadota</taxon>
        <taxon>Gammaproteobacteria</taxon>
        <taxon>Chromatiales</taxon>
        <taxon>Chromatiaceae</taxon>
        <taxon>Lamprobacter</taxon>
    </lineage>
</organism>
<sequence>MADDAVQLTAAEMDGVTAGAASGLVFNLIATGNALAASNIVANTSDTEIANIVVQLTSISQTLSFVGANGFSIAQ</sequence>
<dbReference type="AlphaFoldDB" id="A0A9X0W6Z2"/>
<evidence type="ECO:0000313" key="1">
    <source>
        <dbReference type="EMBL" id="MBK1617976.1"/>
    </source>
</evidence>
<reference evidence="1 2" key="1">
    <citation type="journal article" date="2020" name="Microorganisms">
        <title>Osmotic Adaptation and Compatible Solute Biosynthesis of Phototrophic Bacteria as Revealed from Genome Analyses.</title>
        <authorList>
            <person name="Imhoff J.F."/>
            <person name="Rahn T."/>
            <person name="Kunzel S."/>
            <person name="Keller A."/>
            <person name="Neulinger S.C."/>
        </authorList>
    </citation>
    <scope>NUCLEOTIDE SEQUENCE [LARGE SCALE GENOMIC DNA]</scope>
    <source>
        <strain evidence="1 2">DSM 25653</strain>
    </source>
</reference>
<comment type="caution">
    <text evidence="1">The sequence shown here is derived from an EMBL/GenBank/DDBJ whole genome shotgun (WGS) entry which is preliminary data.</text>
</comment>
<dbReference type="Proteomes" id="UP001138768">
    <property type="component" value="Unassembled WGS sequence"/>
</dbReference>
<proteinExistence type="predicted"/>